<protein>
    <submittedName>
        <fullName evidence="2">DUF4199 domain-containing protein</fullName>
    </submittedName>
</protein>
<feature type="transmembrane region" description="Helical" evidence="1">
    <location>
        <begin position="76"/>
        <end position="98"/>
    </location>
</feature>
<name>A0AAU7BVR4_9FLAO</name>
<evidence type="ECO:0000256" key="1">
    <source>
        <dbReference type="SAM" id="Phobius"/>
    </source>
</evidence>
<dbReference type="Pfam" id="PF13858">
    <property type="entry name" value="DUF4199"/>
    <property type="match status" value="1"/>
</dbReference>
<organism evidence="2">
    <name type="scientific">Pontimicrobium sp. SW4</name>
    <dbReference type="NCBI Taxonomy" id="3153519"/>
    <lineage>
        <taxon>Bacteria</taxon>
        <taxon>Pseudomonadati</taxon>
        <taxon>Bacteroidota</taxon>
        <taxon>Flavobacteriia</taxon>
        <taxon>Flavobacteriales</taxon>
        <taxon>Flavobacteriaceae</taxon>
        <taxon>Pontimicrobium</taxon>
    </lineage>
</organism>
<dbReference type="InterPro" id="IPR025250">
    <property type="entry name" value="DUF4199"/>
</dbReference>
<keyword evidence="1" id="KW-1133">Transmembrane helix</keyword>
<feature type="transmembrane region" description="Helical" evidence="1">
    <location>
        <begin position="12"/>
        <end position="30"/>
    </location>
</feature>
<dbReference type="AlphaFoldDB" id="A0AAU7BVR4"/>
<dbReference type="EMBL" id="CP157199">
    <property type="protein sequence ID" value="XBG62231.1"/>
    <property type="molecule type" value="Genomic_DNA"/>
</dbReference>
<keyword evidence="1" id="KW-0472">Membrane</keyword>
<accession>A0AAU7BVR4</accession>
<reference evidence="2" key="1">
    <citation type="submission" date="2024-05" db="EMBL/GenBank/DDBJ databases">
        <title>Pontimicrobium maritimus sp. nov., isolated form sea water.</title>
        <authorList>
            <person name="Muhammad N."/>
            <person name="Vuong T.Q."/>
            <person name="Han H.L."/>
            <person name="Kim S.-G."/>
        </authorList>
    </citation>
    <scope>NUCLEOTIDE SEQUENCE</scope>
    <source>
        <strain evidence="2">SW4</strain>
    </source>
</reference>
<sequence length="175" mass="18932">MENSIKSSAINYGLYLGGILSLITVAIWFININLMANMWLGISLLLAIIAFGVVSTAKSKSIQEGFLTFKEAFSSYFITVAIGIAVSLLVSMILFNFIDPEAAKEIQQITVERTISMMEGFGAPAEAIAEAVEKIENQNQYSVVNTLKGLAWACLFQAIIGLIVAAIMKKSNPDA</sequence>
<feature type="transmembrane region" description="Helical" evidence="1">
    <location>
        <begin position="149"/>
        <end position="168"/>
    </location>
</feature>
<keyword evidence="1" id="KW-0812">Transmembrane</keyword>
<feature type="transmembrane region" description="Helical" evidence="1">
    <location>
        <begin position="36"/>
        <end position="55"/>
    </location>
</feature>
<proteinExistence type="predicted"/>
<dbReference type="RefSeq" id="WP_347925312.1">
    <property type="nucleotide sequence ID" value="NZ_CP157199.1"/>
</dbReference>
<gene>
    <name evidence="2" type="ORF">ABGB03_04845</name>
</gene>
<evidence type="ECO:0000313" key="2">
    <source>
        <dbReference type="EMBL" id="XBG62231.1"/>
    </source>
</evidence>